<keyword evidence="5 12" id="KW-0812">Transmembrane</keyword>
<keyword evidence="11 12" id="KW-0407">Ion channel</keyword>
<accession>N6TC47</accession>
<dbReference type="PRINTS" id="PR01262">
    <property type="entry name" value="INNEXIN"/>
</dbReference>
<evidence type="ECO:0000256" key="4">
    <source>
        <dbReference type="ARBA" id="ARBA00022475"/>
    </source>
</evidence>
<dbReference type="PROSITE" id="PS51013">
    <property type="entry name" value="PANNEXIN"/>
    <property type="match status" value="1"/>
</dbReference>
<protein>
    <recommendedName>
        <fullName evidence="12">Innexin</fullName>
    </recommendedName>
</protein>
<gene>
    <name evidence="12" type="primary">inx</name>
    <name evidence="13" type="ORF">YQE_05557</name>
</gene>
<keyword evidence="8 12" id="KW-1133">Transmembrane helix</keyword>
<keyword evidence="9 12" id="KW-0406">Ion transport</keyword>
<evidence type="ECO:0000256" key="10">
    <source>
        <dbReference type="ARBA" id="ARBA00023136"/>
    </source>
</evidence>
<dbReference type="HOGENOM" id="CLU_035763_1_1_1"/>
<comment type="function">
    <text evidence="12">Structural component of the gap junctions.</text>
</comment>
<evidence type="ECO:0000256" key="9">
    <source>
        <dbReference type="ARBA" id="ARBA00023065"/>
    </source>
</evidence>
<evidence type="ECO:0000256" key="7">
    <source>
        <dbReference type="ARBA" id="ARBA00022949"/>
    </source>
</evidence>
<evidence type="ECO:0000256" key="5">
    <source>
        <dbReference type="ARBA" id="ARBA00022692"/>
    </source>
</evidence>
<keyword evidence="6" id="KW-0303">Gap junction</keyword>
<proteinExistence type="inferred from homology"/>
<reference evidence="13" key="1">
    <citation type="journal article" date="2013" name="Genome Biol.">
        <title>Draft genome of the mountain pine beetle, Dendroctonus ponderosae Hopkins, a major forest pest.</title>
        <authorList>
            <person name="Keeling C.I."/>
            <person name="Yuen M.M."/>
            <person name="Liao N.Y."/>
            <person name="Docking T.R."/>
            <person name="Chan S.K."/>
            <person name="Taylor G.A."/>
            <person name="Palmquist D.L."/>
            <person name="Jackman S.D."/>
            <person name="Nguyen A."/>
            <person name="Li M."/>
            <person name="Henderson H."/>
            <person name="Janes J.K."/>
            <person name="Zhao Y."/>
            <person name="Pandoh P."/>
            <person name="Moore R."/>
            <person name="Sperling F.A."/>
            <person name="Huber D.P."/>
            <person name="Birol I."/>
            <person name="Jones S.J."/>
            <person name="Bohlmann J."/>
        </authorList>
    </citation>
    <scope>NUCLEOTIDE SEQUENCE</scope>
</reference>
<dbReference type="GO" id="GO:0034220">
    <property type="term" value="P:monoatomic ion transmembrane transport"/>
    <property type="evidence" value="ECO:0007669"/>
    <property type="project" value="UniProtKB-KW"/>
</dbReference>
<feature type="transmembrane region" description="Helical" evidence="12">
    <location>
        <begin position="149"/>
        <end position="167"/>
    </location>
</feature>
<dbReference type="GO" id="GO:0005921">
    <property type="term" value="C:gap junction"/>
    <property type="evidence" value="ECO:0007669"/>
    <property type="project" value="UniProtKB-SubCell"/>
</dbReference>
<feature type="transmembrane region" description="Helical" evidence="12">
    <location>
        <begin position="26"/>
        <end position="43"/>
    </location>
</feature>
<evidence type="ECO:0000256" key="8">
    <source>
        <dbReference type="ARBA" id="ARBA00022989"/>
    </source>
</evidence>
<evidence type="ECO:0000313" key="13">
    <source>
        <dbReference type="EMBL" id="ENN77879.1"/>
    </source>
</evidence>
<name>N6TC47_DENPD</name>
<feature type="non-terminal residue" evidence="13">
    <location>
        <position position="1"/>
    </location>
</feature>
<evidence type="ECO:0000256" key="2">
    <source>
        <dbReference type="ARBA" id="ARBA00004651"/>
    </source>
</evidence>
<feature type="transmembrane region" description="Helical" evidence="12">
    <location>
        <begin position="106"/>
        <end position="128"/>
    </location>
</feature>
<comment type="similarity">
    <text evidence="12">Belongs to the pannexin family.</text>
</comment>
<dbReference type="GO" id="GO:0005243">
    <property type="term" value="F:gap junction channel activity"/>
    <property type="evidence" value="ECO:0007669"/>
    <property type="project" value="TreeGrafter"/>
</dbReference>
<evidence type="ECO:0000256" key="1">
    <source>
        <dbReference type="ARBA" id="ARBA00004610"/>
    </source>
</evidence>
<evidence type="ECO:0000256" key="11">
    <source>
        <dbReference type="ARBA" id="ARBA00023303"/>
    </source>
</evidence>
<dbReference type="Pfam" id="PF00876">
    <property type="entry name" value="Innexin"/>
    <property type="match status" value="2"/>
</dbReference>
<feature type="transmembrane region" description="Helical" evidence="12">
    <location>
        <begin position="226"/>
        <end position="247"/>
    </location>
</feature>
<dbReference type="PANTHER" id="PTHR11893">
    <property type="entry name" value="INNEXIN"/>
    <property type="match status" value="1"/>
</dbReference>
<keyword evidence="7" id="KW-0965">Cell junction</keyword>
<dbReference type="PANTHER" id="PTHR11893:SF41">
    <property type="entry name" value="INNEXIN INX2"/>
    <property type="match status" value="1"/>
</dbReference>
<organism evidence="13">
    <name type="scientific">Dendroctonus ponderosae</name>
    <name type="common">Mountain pine beetle</name>
    <dbReference type="NCBI Taxonomy" id="77166"/>
    <lineage>
        <taxon>Eukaryota</taxon>
        <taxon>Metazoa</taxon>
        <taxon>Ecdysozoa</taxon>
        <taxon>Arthropoda</taxon>
        <taxon>Hexapoda</taxon>
        <taxon>Insecta</taxon>
        <taxon>Pterygota</taxon>
        <taxon>Neoptera</taxon>
        <taxon>Endopterygota</taxon>
        <taxon>Coleoptera</taxon>
        <taxon>Polyphaga</taxon>
        <taxon>Cucujiformia</taxon>
        <taxon>Curculionidae</taxon>
        <taxon>Scolytinae</taxon>
        <taxon>Dendroctonus</taxon>
    </lineage>
</organism>
<evidence type="ECO:0000256" key="3">
    <source>
        <dbReference type="ARBA" id="ARBA00022448"/>
    </source>
</evidence>
<comment type="subcellular location">
    <subcellularLocation>
        <location evidence="1">Cell junction</location>
        <location evidence="1">Gap junction</location>
    </subcellularLocation>
    <subcellularLocation>
        <location evidence="2 12">Cell membrane</location>
        <topology evidence="2 12">Multi-pass membrane protein</topology>
    </subcellularLocation>
</comment>
<dbReference type="GO" id="GO:0007602">
    <property type="term" value="P:phototransduction"/>
    <property type="evidence" value="ECO:0007669"/>
    <property type="project" value="TreeGrafter"/>
</dbReference>
<evidence type="ECO:0000256" key="6">
    <source>
        <dbReference type="ARBA" id="ARBA00022868"/>
    </source>
</evidence>
<dbReference type="InterPro" id="IPR000990">
    <property type="entry name" value="Innexin"/>
</dbReference>
<dbReference type="EMBL" id="KB740928">
    <property type="protein sequence ID" value="ENN77879.1"/>
    <property type="molecule type" value="Genomic_DNA"/>
</dbReference>
<dbReference type="OrthoDB" id="5867527at2759"/>
<evidence type="ECO:0000256" key="12">
    <source>
        <dbReference type="RuleBase" id="RU010713"/>
    </source>
</evidence>
<sequence length="322" mass="38067">MQDFLRNFQNLIRNDNARTDNNVFQLYYKFSVIMFFVFSILLSSKQYFGDPIHCDVESLKKEIVDVICWSSGTFTVQETLQDTYLSSQSLGGLGNEVGKTTYSLLYYQWICLLFCIQALLFYVPRYLWKSWEGDRLGQIVKDLCEYFDDIPLLFLFIFQFVLMNWYLNGNFSHYGYEVMIEPWPYTFNKVFPKKTKCTYSRFGPSGSVQTHDALCILPLNTLNEKFFLLIWFWMIFLFAVTICALLYRITVLTSQQFRIFLLMAQARSLSRKKVKVVGKRVSHGQFFLLYNIGKMLNPIIYRELLMSIFEHLSDKDPNSLDF</sequence>
<dbReference type="OMA" id="WIANMCK"/>
<keyword evidence="3 12" id="KW-0813">Transport</keyword>
<keyword evidence="4" id="KW-1003">Cell membrane</keyword>
<keyword evidence="10 12" id="KW-0472">Membrane</keyword>
<dbReference type="GO" id="GO:0005886">
    <property type="term" value="C:plasma membrane"/>
    <property type="evidence" value="ECO:0007669"/>
    <property type="project" value="UniProtKB-SubCell"/>
</dbReference>
<dbReference type="AlphaFoldDB" id="N6TC47"/>